<organism evidence="2 3">
    <name type="scientific">Reticulomyxa filosa</name>
    <dbReference type="NCBI Taxonomy" id="46433"/>
    <lineage>
        <taxon>Eukaryota</taxon>
        <taxon>Sar</taxon>
        <taxon>Rhizaria</taxon>
        <taxon>Retaria</taxon>
        <taxon>Foraminifera</taxon>
        <taxon>Monothalamids</taxon>
        <taxon>Reticulomyxidae</taxon>
        <taxon>Reticulomyxa</taxon>
    </lineage>
</organism>
<sequence>KLFQPLTMLSYNTEGSFLSGFVMYIAPKPFYTNFSGLKNLKPKHTDVYEGKTVLVEDATTILDFVTNSEDDNIDYFNVKLWEDPISMPTFIRVKVPFTYNTSSRESKSIGSNICPEDNIIGYRAVFRYRKQLPIKYSLLEFVVKDPKPVLKRLKELNMSAYVLPVLCLKSALSKVIKYWMRTYTDFIDNNSRCCISTSAICLDLILDFYGFAKNQKNKYSFLTIETITPYDSTKSMLHLFSVPPPSEISDTPEHPFEESDLTSTEKQSYTKQKREKFVEKPYQTRYFHGKSKNIKLRTNKTYTRMRLRI</sequence>
<feature type="compositionally biased region" description="Polar residues" evidence="1">
    <location>
        <begin position="261"/>
        <end position="270"/>
    </location>
</feature>
<keyword evidence="3" id="KW-1185">Reference proteome</keyword>
<reference evidence="2 3" key="1">
    <citation type="journal article" date="2013" name="Curr. Biol.">
        <title>The Genome of the Foraminiferan Reticulomyxa filosa.</title>
        <authorList>
            <person name="Glockner G."/>
            <person name="Hulsmann N."/>
            <person name="Schleicher M."/>
            <person name="Noegel A.A."/>
            <person name="Eichinger L."/>
            <person name="Gallinger C."/>
            <person name="Pawlowski J."/>
            <person name="Sierra R."/>
            <person name="Euteneuer U."/>
            <person name="Pillet L."/>
            <person name="Moustafa A."/>
            <person name="Platzer M."/>
            <person name="Groth M."/>
            <person name="Szafranski K."/>
            <person name="Schliwa M."/>
        </authorList>
    </citation>
    <scope>NUCLEOTIDE SEQUENCE [LARGE SCALE GENOMIC DNA]</scope>
</reference>
<feature type="region of interest" description="Disordered" evidence="1">
    <location>
        <begin position="245"/>
        <end position="274"/>
    </location>
</feature>
<evidence type="ECO:0000313" key="3">
    <source>
        <dbReference type="Proteomes" id="UP000023152"/>
    </source>
</evidence>
<comment type="caution">
    <text evidence="2">The sequence shown here is derived from an EMBL/GenBank/DDBJ whole genome shotgun (WGS) entry which is preliminary data.</text>
</comment>
<name>X6NAV7_RETFI</name>
<dbReference type="AlphaFoldDB" id="X6NAV7"/>
<dbReference type="Proteomes" id="UP000023152">
    <property type="component" value="Unassembled WGS sequence"/>
</dbReference>
<gene>
    <name evidence="2" type="ORF">RFI_13777</name>
</gene>
<accession>X6NAV7</accession>
<proteinExistence type="predicted"/>
<dbReference type="EMBL" id="ASPP01009975">
    <property type="protein sequence ID" value="ETO23405.1"/>
    <property type="molecule type" value="Genomic_DNA"/>
</dbReference>
<protein>
    <submittedName>
        <fullName evidence="2">Uncharacterized protein</fullName>
    </submittedName>
</protein>
<feature type="non-terminal residue" evidence="2">
    <location>
        <position position="1"/>
    </location>
</feature>
<evidence type="ECO:0000256" key="1">
    <source>
        <dbReference type="SAM" id="MobiDB-lite"/>
    </source>
</evidence>
<evidence type="ECO:0000313" key="2">
    <source>
        <dbReference type="EMBL" id="ETO23405.1"/>
    </source>
</evidence>